<dbReference type="Proteomes" id="UP001597040">
    <property type="component" value="Unassembled WGS sequence"/>
</dbReference>
<sequence>MSILAESYIRFGLSIIIAIVLLGILLRFRAKRNPKKSSLDILKERLEKGEITEQEYEEARKKQEIEH</sequence>
<evidence type="ECO:0000256" key="1">
    <source>
        <dbReference type="SAM" id="Coils"/>
    </source>
</evidence>
<accession>A0ABW3LJY9</accession>
<feature type="domain" description="SHOCT" evidence="3">
    <location>
        <begin position="39"/>
        <end position="62"/>
    </location>
</feature>
<gene>
    <name evidence="4" type="ORF">ACFQ3N_07430</name>
</gene>
<keyword evidence="2" id="KW-0472">Membrane</keyword>
<dbReference type="InterPro" id="IPR018649">
    <property type="entry name" value="SHOCT"/>
</dbReference>
<protein>
    <submittedName>
        <fullName evidence="4">SHOCT domain-containing protein</fullName>
    </submittedName>
</protein>
<keyword evidence="5" id="KW-1185">Reference proteome</keyword>
<dbReference type="RefSeq" id="WP_390361032.1">
    <property type="nucleotide sequence ID" value="NZ_JBHTKJ010000016.1"/>
</dbReference>
<evidence type="ECO:0000256" key="2">
    <source>
        <dbReference type="SAM" id="Phobius"/>
    </source>
</evidence>
<keyword evidence="1" id="KW-0175">Coiled coil</keyword>
<keyword evidence="2" id="KW-1133">Transmembrane helix</keyword>
<name>A0ABW3LJY9_9BACI</name>
<comment type="caution">
    <text evidence="4">The sequence shown here is derived from an EMBL/GenBank/DDBJ whole genome shotgun (WGS) entry which is preliminary data.</text>
</comment>
<dbReference type="EMBL" id="JBHTKJ010000016">
    <property type="protein sequence ID" value="MFD1038240.1"/>
    <property type="molecule type" value="Genomic_DNA"/>
</dbReference>
<feature type="transmembrane region" description="Helical" evidence="2">
    <location>
        <begin position="7"/>
        <end position="28"/>
    </location>
</feature>
<feature type="coiled-coil region" evidence="1">
    <location>
        <begin position="39"/>
        <end position="66"/>
    </location>
</feature>
<reference evidence="5" key="1">
    <citation type="journal article" date="2019" name="Int. J. Syst. Evol. Microbiol.">
        <title>The Global Catalogue of Microorganisms (GCM) 10K type strain sequencing project: providing services to taxonomists for standard genome sequencing and annotation.</title>
        <authorList>
            <consortium name="The Broad Institute Genomics Platform"/>
            <consortium name="The Broad Institute Genome Sequencing Center for Infectious Disease"/>
            <person name="Wu L."/>
            <person name="Ma J."/>
        </authorList>
    </citation>
    <scope>NUCLEOTIDE SEQUENCE [LARGE SCALE GENOMIC DNA]</scope>
    <source>
        <strain evidence="5">CCUG 56754</strain>
    </source>
</reference>
<organism evidence="4 5">
    <name type="scientific">Virgibacillus byunsanensis</name>
    <dbReference type="NCBI Taxonomy" id="570945"/>
    <lineage>
        <taxon>Bacteria</taxon>
        <taxon>Bacillati</taxon>
        <taxon>Bacillota</taxon>
        <taxon>Bacilli</taxon>
        <taxon>Bacillales</taxon>
        <taxon>Bacillaceae</taxon>
        <taxon>Virgibacillus</taxon>
    </lineage>
</organism>
<evidence type="ECO:0000313" key="4">
    <source>
        <dbReference type="EMBL" id="MFD1038240.1"/>
    </source>
</evidence>
<evidence type="ECO:0000259" key="3">
    <source>
        <dbReference type="Pfam" id="PF09851"/>
    </source>
</evidence>
<proteinExistence type="predicted"/>
<keyword evidence="2" id="KW-0812">Transmembrane</keyword>
<evidence type="ECO:0000313" key="5">
    <source>
        <dbReference type="Proteomes" id="UP001597040"/>
    </source>
</evidence>
<dbReference type="Pfam" id="PF09851">
    <property type="entry name" value="SHOCT"/>
    <property type="match status" value="1"/>
</dbReference>